<organism evidence="1 2">
    <name type="scientific">Oceanotoga teriensis</name>
    <dbReference type="NCBI Taxonomy" id="515440"/>
    <lineage>
        <taxon>Bacteria</taxon>
        <taxon>Thermotogati</taxon>
        <taxon>Thermotogota</taxon>
        <taxon>Thermotogae</taxon>
        <taxon>Petrotogales</taxon>
        <taxon>Petrotogaceae</taxon>
        <taxon>Oceanotoga</taxon>
    </lineage>
</organism>
<sequence length="359" mass="42320">MGLGNFLLEMSNLFTINRWNNRPALLRFTEADNLFNSIALSLFTYEELEKKDTIKIVHNKIIDVIPKVVLSDVSLNTKNRINNIDKNIWQKVKDSAIEDIKNMIEDDKVVEIIYKYKLNEDIVETEKLISYLVSKKEVEFNRRVFPEYYDEPYKETEEEIKKIITPYSYKLEKYNDFLLNTTFRLSSMIRWNKSQRNIESSVAAHSFFVLTISYFLANLFELNEDQIYDIIIASTLHDLPESFTGDVISPTKRKVNGLEDIITEIENDYVEKWMIQNSYINQVMKRFKNYVINPFENDYGQIVRTADLLAAILECSMEIKTGNQNNLFRKAFFSTKKEIKSICPYDISSLIDEIEYKTF</sequence>
<dbReference type="RefSeq" id="WP_109605296.1">
    <property type="nucleotide sequence ID" value="NZ_JAMHJO010000017.1"/>
</dbReference>
<dbReference type="Pfam" id="PF12917">
    <property type="entry name" value="YfbR-like"/>
    <property type="match status" value="1"/>
</dbReference>
<reference evidence="1 2" key="1">
    <citation type="submission" date="2018-05" db="EMBL/GenBank/DDBJ databases">
        <title>Genomic Encyclopedia of Type Strains, Phase IV (KMG-IV): sequencing the most valuable type-strain genomes for metagenomic binning, comparative biology and taxonomic classification.</title>
        <authorList>
            <person name="Goeker M."/>
        </authorList>
    </citation>
    <scope>NUCLEOTIDE SEQUENCE [LARGE SCALE GENOMIC DNA]</scope>
    <source>
        <strain evidence="1 2">DSM 24906</strain>
    </source>
</reference>
<evidence type="ECO:0000313" key="1">
    <source>
        <dbReference type="EMBL" id="PWJ90078.1"/>
    </source>
</evidence>
<gene>
    <name evidence="1" type="ORF">C7380_11367</name>
</gene>
<comment type="caution">
    <text evidence="1">The sequence shown here is derived from an EMBL/GenBank/DDBJ whole genome shotgun (WGS) entry which is preliminary data.</text>
</comment>
<protein>
    <submittedName>
        <fullName evidence="1">Hydrolase of HD superfamily</fullName>
    </submittedName>
</protein>
<proteinExistence type="predicted"/>
<dbReference type="SUPFAM" id="SSF109604">
    <property type="entry name" value="HD-domain/PDEase-like"/>
    <property type="match status" value="1"/>
</dbReference>
<dbReference type="GO" id="GO:0016787">
    <property type="term" value="F:hydrolase activity"/>
    <property type="evidence" value="ECO:0007669"/>
    <property type="project" value="UniProtKB-KW"/>
</dbReference>
<dbReference type="Proteomes" id="UP000245921">
    <property type="component" value="Unassembled WGS sequence"/>
</dbReference>
<evidence type="ECO:0000313" key="2">
    <source>
        <dbReference type="Proteomes" id="UP000245921"/>
    </source>
</evidence>
<name>A0AA45C5W5_9BACT</name>
<keyword evidence="2" id="KW-1185">Reference proteome</keyword>
<accession>A0AA45C5W5</accession>
<keyword evidence="1" id="KW-0378">Hydrolase</keyword>
<dbReference type="Gene3D" id="1.10.3210.10">
    <property type="entry name" value="Hypothetical protein af1432"/>
    <property type="match status" value="2"/>
</dbReference>
<dbReference type="EMBL" id="QGGI01000013">
    <property type="protein sequence ID" value="PWJ90078.1"/>
    <property type="molecule type" value="Genomic_DNA"/>
</dbReference>
<dbReference type="AlphaFoldDB" id="A0AA45C5W5"/>